<dbReference type="InterPro" id="IPR053144">
    <property type="entry name" value="Acetyltransferase_Butenolide"/>
</dbReference>
<dbReference type="CDD" id="cd04301">
    <property type="entry name" value="NAT_SF"/>
    <property type="match status" value="1"/>
</dbReference>
<feature type="domain" description="N-acetyltransferase" evidence="1">
    <location>
        <begin position="3"/>
        <end position="133"/>
    </location>
</feature>
<dbReference type="EMBL" id="QUBQ01000001">
    <property type="protein sequence ID" value="REK77008.1"/>
    <property type="molecule type" value="Genomic_DNA"/>
</dbReference>
<gene>
    <name evidence="2" type="ORF">DX130_08355</name>
</gene>
<dbReference type="AlphaFoldDB" id="A0A371PLC5"/>
<accession>A0A371PLC5</accession>
<name>A0A371PLC5_9BACL</name>
<dbReference type="OrthoDB" id="9775804at2"/>
<dbReference type="InterPro" id="IPR000182">
    <property type="entry name" value="GNAT_dom"/>
</dbReference>
<dbReference type="PROSITE" id="PS51186">
    <property type="entry name" value="GNAT"/>
    <property type="match status" value="1"/>
</dbReference>
<organism evidence="2 3">
    <name type="scientific">Paenibacillus paeoniae</name>
    <dbReference type="NCBI Taxonomy" id="2292705"/>
    <lineage>
        <taxon>Bacteria</taxon>
        <taxon>Bacillati</taxon>
        <taxon>Bacillota</taxon>
        <taxon>Bacilli</taxon>
        <taxon>Bacillales</taxon>
        <taxon>Paenibacillaceae</taxon>
        <taxon>Paenibacillus</taxon>
    </lineage>
</organism>
<protein>
    <submittedName>
        <fullName evidence="2">GNAT family N-acetyltransferase</fullName>
    </submittedName>
</protein>
<dbReference type="Proteomes" id="UP000261905">
    <property type="component" value="Unassembled WGS sequence"/>
</dbReference>
<dbReference type="Gene3D" id="3.40.630.30">
    <property type="match status" value="1"/>
</dbReference>
<evidence type="ECO:0000313" key="2">
    <source>
        <dbReference type="EMBL" id="REK77008.1"/>
    </source>
</evidence>
<keyword evidence="2" id="KW-0808">Transferase</keyword>
<keyword evidence="3" id="KW-1185">Reference proteome</keyword>
<reference evidence="2 3" key="1">
    <citation type="submission" date="2018-08" db="EMBL/GenBank/DDBJ databases">
        <title>Paenibacillus sp. M4BSY-1, whole genome shotgun sequence.</title>
        <authorList>
            <person name="Tuo L."/>
        </authorList>
    </citation>
    <scope>NUCLEOTIDE SEQUENCE [LARGE SCALE GENOMIC DNA]</scope>
    <source>
        <strain evidence="2 3">M4BSY-1</strain>
    </source>
</reference>
<dbReference type="Pfam" id="PF13673">
    <property type="entry name" value="Acetyltransf_10"/>
    <property type="match status" value="1"/>
</dbReference>
<evidence type="ECO:0000313" key="3">
    <source>
        <dbReference type="Proteomes" id="UP000261905"/>
    </source>
</evidence>
<comment type="caution">
    <text evidence="2">The sequence shown here is derived from an EMBL/GenBank/DDBJ whole genome shotgun (WGS) entry which is preliminary data.</text>
</comment>
<dbReference type="InterPro" id="IPR016181">
    <property type="entry name" value="Acyl_CoA_acyltransferase"/>
</dbReference>
<dbReference type="SUPFAM" id="SSF55729">
    <property type="entry name" value="Acyl-CoA N-acyltransferases (Nat)"/>
    <property type="match status" value="1"/>
</dbReference>
<dbReference type="PANTHER" id="PTHR43233:SF1">
    <property type="entry name" value="FAMILY N-ACETYLTRANSFERASE, PUTATIVE (AFU_ORTHOLOGUE AFUA_6G03350)-RELATED"/>
    <property type="match status" value="1"/>
</dbReference>
<proteinExistence type="predicted"/>
<dbReference type="GO" id="GO:0016747">
    <property type="term" value="F:acyltransferase activity, transferring groups other than amino-acyl groups"/>
    <property type="evidence" value="ECO:0007669"/>
    <property type="project" value="InterPro"/>
</dbReference>
<evidence type="ECO:0000259" key="1">
    <source>
        <dbReference type="PROSITE" id="PS51186"/>
    </source>
</evidence>
<dbReference type="PANTHER" id="PTHR43233">
    <property type="entry name" value="FAMILY N-ACETYLTRANSFERASE, PUTATIVE (AFU_ORTHOLOGUE AFUA_6G03350)-RELATED"/>
    <property type="match status" value="1"/>
</dbReference>
<sequence length="133" mass="15319">MTITFHEDDTITPEELAEVFIQSGIRRPAQDLERLSRMLTHADERLTARADGKLVGILRAITDYAYCCYISDLAVDQAYHGQRIGERLMQKLQEKLGNDEIQYILVSAPTAVGFYERMGMERLDKAFVIRRQH</sequence>
<dbReference type="RefSeq" id="WP_116044322.1">
    <property type="nucleotide sequence ID" value="NZ_QUBQ01000001.1"/>
</dbReference>